<dbReference type="AlphaFoldDB" id="A0A383WIZ3"/>
<evidence type="ECO:0000313" key="3">
    <source>
        <dbReference type="Proteomes" id="UP000256970"/>
    </source>
</evidence>
<evidence type="ECO:0000313" key="2">
    <source>
        <dbReference type="EMBL" id="SZX77437.1"/>
    </source>
</evidence>
<evidence type="ECO:0000256" key="1">
    <source>
        <dbReference type="SAM" id="MobiDB-lite"/>
    </source>
</evidence>
<dbReference type="Proteomes" id="UP000256970">
    <property type="component" value="Unassembled WGS sequence"/>
</dbReference>
<accession>A0A383WIZ3</accession>
<sequence length="381" mass="40497">MTTMQQQEQQQQQQHQVDALASCTEVMLAAATALVQYTDLPAEQMQLARACISANLLPPLTAALQQTALHIEAAETAVAAALADGSSLPALYNQQIPSPLLGLAFRLLQLFQAVCNCWPGPIMASAQLSPAVLPAVQLTLPLLQLLLRLLSGGNRSLFSSLWHPCCKAALAVAQAADHEQVLSPAAAAAEEQLVSSALLPQLQLLLLAVFLKVNYHLEQLANSSSSRQRRQQQHDLDCSKHRYLLAMLQELGLSDVQAAAAPFNTAAAAAAQASLSSSADDAGDLIIDLAESFHHSLVRPTNQLHDQLEAEGEEEQQQQQQQQRVEAGAAAGSVTGLDHQQLPRLSNLSQHASLMLLEAACNVFEAAHDVAAAVGAAAMHS</sequence>
<organism evidence="2 3">
    <name type="scientific">Tetradesmus obliquus</name>
    <name type="common">Green alga</name>
    <name type="synonym">Acutodesmus obliquus</name>
    <dbReference type="NCBI Taxonomy" id="3088"/>
    <lineage>
        <taxon>Eukaryota</taxon>
        <taxon>Viridiplantae</taxon>
        <taxon>Chlorophyta</taxon>
        <taxon>core chlorophytes</taxon>
        <taxon>Chlorophyceae</taxon>
        <taxon>CS clade</taxon>
        <taxon>Sphaeropleales</taxon>
        <taxon>Scenedesmaceae</taxon>
        <taxon>Tetradesmus</taxon>
    </lineage>
</organism>
<feature type="region of interest" description="Disordered" evidence="1">
    <location>
        <begin position="309"/>
        <end position="331"/>
    </location>
</feature>
<keyword evidence="3" id="KW-1185">Reference proteome</keyword>
<gene>
    <name evidence="2" type="ORF">BQ4739_LOCUS17790</name>
</gene>
<name>A0A383WIZ3_TETOB</name>
<reference evidence="2 3" key="1">
    <citation type="submission" date="2016-10" db="EMBL/GenBank/DDBJ databases">
        <authorList>
            <person name="Cai Z."/>
        </authorList>
    </citation>
    <scope>NUCLEOTIDE SEQUENCE [LARGE SCALE GENOMIC DNA]</scope>
</reference>
<protein>
    <submittedName>
        <fullName evidence="2">Uncharacterized protein</fullName>
    </submittedName>
</protein>
<dbReference type="EMBL" id="FNXT01001284">
    <property type="protein sequence ID" value="SZX77437.1"/>
    <property type="molecule type" value="Genomic_DNA"/>
</dbReference>
<proteinExistence type="predicted"/>
<feature type="compositionally biased region" description="Low complexity" evidence="1">
    <location>
        <begin position="317"/>
        <end position="331"/>
    </location>
</feature>